<evidence type="ECO:0000313" key="2">
    <source>
        <dbReference type="Proteomes" id="UP000507470"/>
    </source>
</evidence>
<dbReference type="Proteomes" id="UP000507470">
    <property type="component" value="Unassembled WGS sequence"/>
</dbReference>
<dbReference type="AlphaFoldDB" id="A0A6J8ATW8"/>
<proteinExistence type="predicted"/>
<reference evidence="1 2" key="1">
    <citation type="submission" date="2020-06" db="EMBL/GenBank/DDBJ databases">
        <authorList>
            <person name="Li R."/>
            <person name="Bekaert M."/>
        </authorList>
    </citation>
    <scope>NUCLEOTIDE SEQUENCE [LARGE SCALE GENOMIC DNA]</scope>
    <source>
        <strain evidence="2">wild</strain>
    </source>
</reference>
<sequence length="172" mass="20431">MNRDFRNQDKSEDVNSYGIMKTTYWKMYGVKSLERRKTKEQCKDIMFVVNCYDVIRSIRNIGYPIHRETSVMETDNNHPRFTRLRFKKAVGVSVQCQCRSGTCTSKRWYLSVNNFLDKYKNNCYNHPMFLHGPCLLNRENTFDIAYCFRSKYLPKTQFLGYSVVDGNSHLIL</sequence>
<keyword evidence="2" id="KW-1185">Reference proteome</keyword>
<dbReference type="EMBL" id="CACVKT020001915">
    <property type="protein sequence ID" value="CAC5373592.1"/>
    <property type="molecule type" value="Genomic_DNA"/>
</dbReference>
<name>A0A6J8ATW8_MYTCO</name>
<evidence type="ECO:0000313" key="1">
    <source>
        <dbReference type="EMBL" id="CAC5373592.1"/>
    </source>
</evidence>
<gene>
    <name evidence="1" type="ORF">MCOR_11306</name>
</gene>
<protein>
    <submittedName>
        <fullName evidence="1">Uncharacterized protein</fullName>
    </submittedName>
</protein>
<organism evidence="1 2">
    <name type="scientific">Mytilus coruscus</name>
    <name type="common">Sea mussel</name>
    <dbReference type="NCBI Taxonomy" id="42192"/>
    <lineage>
        <taxon>Eukaryota</taxon>
        <taxon>Metazoa</taxon>
        <taxon>Spiralia</taxon>
        <taxon>Lophotrochozoa</taxon>
        <taxon>Mollusca</taxon>
        <taxon>Bivalvia</taxon>
        <taxon>Autobranchia</taxon>
        <taxon>Pteriomorphia</taxon>
        <taxon>Mytilida</taxon>
        <taxon>Mytiloidea</taxon>
        <taxon>Mytilidae</taxon>
        <taxon>Mytilinae</taxon>
        <taxon>Mytilus</taxon>
    </lineage>
</organism>
<accession>A0A6J8ATW8</accession>
<dbReference type="OrthoDB" id="6147354at2759"/>